<protein>
    <recommendedName>
        <fullName evidence="10">DNA recombination protein RmuC</fullName>
    </recommendedName>
</protein>
<evidence type="ECO:0000256" key="6">
    <source>
        <dbReference type="SAM" id="MobiDB-lite"/>
    </source>
</evidence>
<organism evidence="8 9">
    <name type="scientific">Psittacicella hinzii</name>
    <dbReference type="NCBI Taxonomy" id="2028575"/>
    <lineage>
        <taxon>Bacteria</taxon>
        <taxon>Pseudomonadati</taxon>
        <taxon>Pseudomonadota</taxon>
        <taxon>Gammaproteobacteria</taxon>
        <taxon>Pasteurellales</taxon>
        <taxon>Psittacicellaceae</taxon>
        <taxon>Psittacicella</taxon>
    </lineage>
</organism>
<accession>A0A3A1YIK6</accession>
<evidence type="ECO:0000256" key="4">
    <source>
        <dbReference type="ARBA" id="ARBA00023172"/>
    </source>
</evidence>
<name>A0A3A1YIK6_9GAMM</name>
<feature type="compositionally biased region" description="Low complexity" evidence="6">
    <location>
        <begin position="620"/>
        <end position="633"/>
    </location>
</feature>
<feature type="region of interest" description="Disordered" evidence="6">
    <location>
        <begin position="602"/>
        <end position="634"/>
    </location>
</feature>
<dbReference type="Pfam" id="PF02646">
    <property type="entry name" value="RmuC"/>
    <property type="match status" value="1"/>
</dbReference>
<feature type="compositionally biased region" description="Acidic residues" evidence="6">
    <location>
        <begin position="602"/>
        <end position="612"/>
    </location>
</feature>
<keyword evidence="7" id="KW-1133">Transmembrane helix</keyword>
<feature type="coiled-coil region" evidence="5">
    <location>
        <begin position="27"/>
        <end position="222"/>
    </location>
</feature>
<keyword evidence="9" id="KW-1185">Reference proteome</keyword>
<feature type="transmembrane region" description="Helical" evidence="7">
    <location>
        <begin position="6"/>
        <end position="25"/>
    </location>
</feature>
<comment type="similarity">
    <text evidence="2">Belongs to the RmuC family.</text>
</comment>
<gene>
    <name evidence="8" type="ORF">CKF58_05405</name>
</gene>
<keyword evidence="3 5" id="KW-0175">Coiled coil</keyword>
<dbReference type="EMBL" id="NRJG01000096">
    <property type="protein sequence ID" value="RIY37099.1"/>
    <property type="molecule type" value="Genomic_DNA"/>
</dbReference>
<keyword evidence="7" id="KW-0812">Transmembrane</keyword>
<dbReference type="PANTHER" id="PTHR30563:SF0">
    <property type="entry name" value="DNA RECOMBINATION PROTEIN RMUC"/>
    <property type="match status" value="1"/>
</dbReference>
<evidence type="ECO:0000256" key="5">
    <source>
        <dbReference type="SAM" id="Coils"/>
    </source>
</evidence>
<dbReference type="GO" id="GO:0006310">
    <property type="term" value="P:DNA recombination"/>
    <property type="evidence" value="ECO:0007669"/>
    <property type="project" value="UniProtKB-KW"/>
</dbReference>
<dbReference type="InterPro" id="IPR003798">
    <property type="entry name" value="DNA_recombination_RmuC"/>
</dbReference>
<comment type="function">
    <text evidence="1">Involved in DNA recombination.</text>
</comment>
<dbReference type="Proteomes" id="UP000265916">
    <property type="component" value="Unassembled WGS sequence"/>
</dbReference>
<reference evidence="8 9" key="1">
    <citation type="submission" date="2017-08" db="EMBL/GenBank/DDBJ databases">
        <title>Reclassification of Bisgaard taxon 37 and 44.</title>
        <authorList>
            <person name="Christensen H."/>
        </authorList>
    </citation>
    <scope>NUCLEOTIDE SEQUENCE [LARGE SCALE GENOMIC DNA]</scope>
    <source>
        <strain evidence="8 9">111</strain>
    </source>
</reference>
<evidence type="ECO:0000256" key="1">
    <source>
        <dbReference type="ARBA" id="ARBA00003416"/>
    </source>
</evidence>
<evidence type="ECO:0008006" key="10">
    <source>
        <dbReference type="Google" id="ProtNLM"/>
    </source>
</evidence>
<proteinExistence type="inferred from homology"/>
<dbReference type="RefSeq" id="WP_119531743.1">
    <property type="nucleotide sequence ID" value="NZ_JBHSSP010000032.1"/>
</dbReference>
<evidence type="ECO:0000256" key="3">
    <source>
        <dbReference type="ARBA" id="ARBA00023054"/>
    </source>
</evidence>
<dbReference type="OrthoDB" id="9765111at2"/>
<evidence type="ECO:0000256" key="7">
    <source>
        <dbReference type="SAM" id="Phobius"/>
    </source>
</evidence>
<keyword evidence="4" id="KW-0233">DNA recombination</keyword>
<evidence type="ECO:0000313" key="8">
    <source>
        <dbReference type="EMBL" id="RIY37099.1"/>
    </source>
</evidence>
<evidence type="ECO:0000256" key="2">
    <source>
        <dbReference type="ARBA" id="ARBA00009840"/>
    </source>
</evidence>
<dbReference type="AlphaFoldDB" id="A0A3A1YIK6"/>
<dbReference type="PANTHER" id="PTHR30563">
    <property type="entry name" value="DNA RECOMBINATION PROTEIN RMUC"/>
    <property type="match status" value="1"/>
</dbReference>
<keyword evidence="7" id="KW-0472">Membrane</keyword>
<evidence type="ECO:0000313" key="9">
    <source>
        <dbReference type="Proteomes" id="UP000265916"/>
    </source>
</evidence>
<sequence length="702" mass="79407">MYNSLLIILGVALAFSIIGLMVYVSRSSRLKEQLRQVEDNLHDSTNRLLTLENQLQHLNEQRAADKDEYNEQLTDYHALKSLHKHLELELESTKKELAATQKSNSDFLTQANNAQGLVSVADLKVRTLEQNLQQQQEEFKLQNQDLRQQFDNQLKHTREQHQREIAQLEQAHTKELETLKQHQAQQLLQQQETTAKQLKFIEEQTKANLQILREEVQNSTSELVKGTTQKFFNDSVEKINLITNPLKEKMTELTQGARELLEKNLKTDAQFFEKINSFDKQIAYINENATNLANALRGSNKKALGNWGEQQLEVTLESLGLVKGLHYQMQAVFKRPGKEQNLIPDCVLNLPHERKIVIDSKASLNAYLKAYQAQTKDEENAAISELIKNIETHVKQLSSKAYQNIPELNSPEFVIMYIPIDNVLAYISAAKPELFAQALKQNVVIVSNSTLIPLLAMVDRLWKNHEFSNNVHKLASNADKFFDAVMRVARSAISLGNNLQQINGSYNDLVKSLGNTQGAIRQIERFNVQAAKALEELDKVNKLEVDKDEAPALKLASFVSENLVNSVTTKQEQSEQIIEREIEKEIEPQVESNIATEIATEVDAESVEDLSTEDLSAADTNSSENLSESESTNDPLAQELQQQLADIALSDDEEELDPQLQATIELTQQEQANLFAEYDQLFAEIDDLDTPSSTATNSYAAN</sequence>
<comment type="caution">
    <text evidence="8">The sequence shown here is derived from an EMBL/GenBank/DDBJ whole genome shotgun (WGS) entry which is preliminary data.</text>
</comment>